<dbReference type="InterPro" id="IPR017850">
    <property type="entry name" value="Alkaline_phosphatase_core_sf"/>
</dbReference>
<protein>
    <submittedName>
        <fullName evidence="1">TIGR02687 family protein</fullName>
    </submittedName>
</protein>
<dbReference type="STRING" id="28181.BEN30_16160"/>
<comment type="caution">
    <text evidence="1">The sequence shown here is derived from an EMBL/GenBank/DDBJ whole genome shotgun (WGS) entry which is preliminary data.</text>
</comment>
<evidence type="ECO:0000313" key="1">
    <source>
        <dbReference type="EMBL" id="OEJ64561.1"/>
    </source>
</evidence>
<dbReference type="NCBIfam" id="TIGR02687">
    <property type="entry name" value="BREX-1 system phosphatase PglZ type A"/>
    <property type="match status" value="1"/>
</dbReference>
<dbReference type="Proteomes" id="UP000095347">
    <property type="component" value="Unassembled WGS sequence"/>
</dbReference>
<evidence type="ECO:0000313" key="2">
    <source>
        <dbReference type="Proteomes" id="UP000095347"/>
    </source>
</evidence>
<dbReference type="OrthoDB" id="9769734at2"/>
<dbReference type="AlphaFoldDB" id="A0A1E5Q4D0"/>
<dbReference type="InterPro" id="IPR014060">
    <property type="entry name" value="PglZ"/>
</dbReference>
<proteinExistence type="predicted"/>
<accession>A0A1E5Q4D0</accession>
<dbReference type="SUPFAM" id="SSF53649">
    <property type="entry name" value="Alkaline phosphatase-like"/>
    <property type="match status" value="1"/>
</dbReference>
<reference evidence="2" key="1">
    <citation type="submission" date="2016-07" db="EMBL/GenBank/DDBJ databases">
        <authorList>
            <person name="Florea S."/>
            <person name="Webb J.S."/>
            <person name="Jaromczyk J."/>
            <person name="Schardl C.L."/>
        </authorList>
    </citation>
    <scope>NUCLEOTIDE SEQUENCE [LARGE SCALE GENOMIC DNA]</scope>
    <source>
        <strain evidence="2">MV-1</strain>
    </source>
</reference>
<dbReference type="Pfam" id="PF08665">
    <property type="entry name" value="PglZ"/>
    <property type="match status" value="1"/>
</dbReference>
<organism evidence="1 2">
    <name type="scientific">Magnetovibrio blakemorei</name>
    <dbReference type="NCBI Taxonomy" id="28181"/>
    <lineage>
        <taxon>Bacteria</taxon>
        <taxon>Pseudomonadati</taxon>
        <taxon>Pseudomonadota</taxon>
        <taxon>Alphaproteobacteria</taxon>
        <taxon>Rhodospirillales</taxon>
        <taxon>Magnetovibrionaceae</taxon>
        <taxon>Magnetovibrio</taxon>
    </lineage>
</organism>
<gene>
    <name evidence="1" type="ORF">BEN30_16160</name>
</gene>
<dbReference type="RefSeq" id="WP_069959205.1">
    <property type="nucleotide sequence ID" value="NZ_MCGG01000068.1"/>
</dbReference>
<keyword evidence="2" id="KW-1185">Reference proteome</keyword>
<sequence length="870" mass="98333">MDEQQIITGLTRLYEEGSRIVFWNDPQREFEDSLPEISDVTLLRLDQMGALEAKVVMERENPKARFLVYSPTHQPDPDQDWLLDMRLYSRTFRADRASIVLDQLGLQQQSLCDHIAQRMAFLRSKDRLSRTAKLIAPYDNADDIDRKILSVIVKAEQPEFFNITRTLLHALAEEHGGDIDEKPSIWDDIDKYGLANPFWEMADRTFGYSEETPSLRNLLIRLMLTDFASKLNADIPTSLQNLMLPQKHQSNAVVCMAQWRDSSTKSNSYDVLSEAVSEIIKLDDHIVNYEIEQLIDVMTFLGVEKRIASSLRGRVEDNPDTVNVENIREIALRRQDGYWASGSQPSSEDIPRSALHAVYNAVMAAADLFSLGNLYKAGLNHSTAKELYDAYTGSLFRFDQLYRHFCEFADYAEAKHWDVLKSLRAKVEDFYGNWYITNLALAWGKHLEHNGPSALLSAWKVDGISNQQRFFKRHVQPVLNQADRRKVFVIISDAFRYEAAQELTDHLNGKYRMEAKLESQLGVLPSYTTLGMAALLPHNTLSYKNTDAVLVDGLPTASLDNRAAILGAVEGIAIRANDLMEMKKEDGRAFVKQWNVIYIYHNVIDAVGDSASTEDGTFDAVRKTINELGDLTQMLVNSLSATHVVVTADHGFLFQESKPTLTDKSSLGDKPANAKAKKRYLLGQSLPKKETVWHGSTKITAGAEGDMEFWIPKGANRFHFVSGSRFVHGGAMPQEIVVPVIVVRQIKGKGKDKTKIKYAPISVLNGPYKITTNRHRFKLIQTESVSNRVKPVTLQVAIYDGDEPITNIEVVSFESTSNDMDERTKWVSLALKGGDYNKSTPYQLVLRNAETKIEESRIDVTIDLAFTNDF</sequence>
<name>A0A1E5Q4D0_9PROT</name>
<dbReference type="EMBL" id="MCGG01000068">
    <property type="protein sequence ID" value="OEJ64561.1"/>
    <property type="molecule type" value="Genomic_DNA"/>
</dbReference>